<organism evidence="19 20">
    <name type="scientific">Aromatoleum toluvorans</name>
    <dbReference type="NCBI Taxonomy" id="92002"/>
    <lineage>
        <taxon>Bacteria</taxon>
        <taxon>Pseudomonadati</taxon>
        <taxon>Pseudomonadota</taxon>
        <taxon>Betaproteobacteria</taxon>
        <taxon>Rhodocyclales</taxon>
        <taxon>Rhodocyclaceae</taxon>
        <taxon>Aromatoleum</taxon>
    </lineage>
</organism>
<evidence type="ECO:0000256" key="11">
    <source>
        <dbReference type="ARBA" id="ARBA00023002"/>
    </source>
</evidence>
<reference evidence="19 20" key="1">
    <citation type="submission" date="2019-12" db="EMBL/GenBank/DDBJ databases">
        <title>Comparative genomics gives insights into the taxonomy of the Azoarcus-Aromatoleum group and reveals separate origins of nif in the plant-associated Azoarcus and non-plant-associated Aromatoleum sub-groups.</title>
        <authorList>
            <person name="Lafos M."/>
            <person name="Maluk M."/>
            <person name="Batista M."/>
            <person name="Junghare M."/>
            <person name="Carmona M."/>
            <person name="Faoro H."/>
            <person name="Cruz L.M."/>
            <person name="Battistoni F."/>
            <person name="De Souza E."/>
            <person name="Pedrosa F."/>
            <person name="Chen W.-M."/>
            <person name="Poole P.S."/>
            <person name="Dixon R.A."/>
            <person name="James E.K."/>
        </authorList>
    </citation>
    <scope>NUCLEOTIDE SEQUENCE [LARGE SCALE GENOMIC DNA]</scope>
    <source>
        <strain evidence="19 20">Td21</strain>
    </source>
</reference>
<dbReference type="PANTHER" id="PTHR43014">
    <property type="entry name" value="MERCURIC REDUCTASE"/>
    <property type="match status" value="1"/>
</dbReference>
<dbReference type="SUPFAM" id="SSF55008">
    <property type="entry name" value="HMA, heavy metal-associated domain"/>
    <property type="match status" value="1"/>
</dbReference>
<dbReference type="NCBIfam" id="TIGR02053">
    <property type="entry name" value="MerA"/>
    <property type="match status" value="1"/>
</dbReference>
<keyword evidence="11 16" id="KW-0560">Oxidoreductase</keyword>
<dbReference type="Gene3D" id="3.50.50.60">
    <property type="entry name" value="FAD/NAD(P)-binding domain"/>
    <property type="match status" value="2"/>
</dbReference>
<dbReference type="PROSITE" id="PS50846">
    <property type="entry name" value="HMA_2"/>
    <property type="match status" value="1"/>
</dbReference>
<evidence type="ECO:0000256" key="9">
    <source>
        <dbReference type="ARBA" id="ARBA00022857"/>
    </source>
</evidence>
<evidence type="ECO:0000256" key="16">
    <source>
        <dbReference type="PIRNR" id="PIRNR000350"/>
    </source>
</evidence>
<comment type="function">
    <text evidence="16">Resistance to Hg(2+) in bacteria appears to be governed by a specialized system which includes mercuric reductase. MerA protein is responsible for volatilizing mercury as Hg(0).</text>
</comment>
<evidence type="ECO:0000313" key="20">
    <source>
        <dbReference type="Proteomes" id="UP000623795"/>
    </source>
</evidence>
<dbReference type="RefSeq" id="WP_169256443.1">
    <property type="nucleotide sequence ID" value="NZ_WTVN01000018.1"/>
</dbReference>
<protein>
    <recommendedName>
        <fullName evidence="4 16">Mercuric reductase</fullName>
        <ecNumber evidence="3 16">1.16.1.1</ecNumber>
    </recommendedName>
    <alternativeName>
        <fullName evidence="14 16">Hg(II) reductase</fullName>
    </alternativeName>
</protein>
<evidence type="ECO:0000256" key="6">
    <source>
        <dbReference type="ARBA" id="ARBA00022630"/>
    </source>
</evidence>
<comment type="caution">
    <text evidence="19">The sequence shown here is derived from an EMBL/GenBank/DDBJ whole genome shotgun (WGS) entry which is preliminary data.</text>
</comment>
<dbReference type="Proteomes" id="UP000623795">
    <property type="component" value="Unassembled WGS sequence"/>
</dbReference>
<evidence type="ECO:0000256" key="8">
    <source>
        <dbReference type="ARBA" id="ARBA00022827"/>
    </source>
</evidence>
<evidence type="ECO:0000256" key="15">
    <source>
        <dbReference type="ARBA" id="ARBA00048984"/>
    </source>
</evidence>
<evidence type="ECO:0000256" key="2">
    <source>
        <dbReference type="ARBA" id="ARBA00011738"/>
    </source>
</evidence>
<dbReference type="EC" id="1.16.1.1" evidence="3 16"/>
<evidence type="ECO:0000259" key="18">
    <source>
        <dbReference type="PROSITE" id="PS50846"/>
    </source>
</evidence>
<evidence type="ECO:0000256" key="17">
    <source>
        <dbReference type="RuleBase" id="RU361223"/>
    </source>
</evidence>
<dbReference type="InterPro" id="IPR012999">
    <property type="entry name" value="Pyr_OxRdtase_I_AS"/>
</dbReference>
<evidence type="ECO:0000256" key="4">
    <source>
        <dbReference type="ARBA" id="ARBA00014791"/>
    </source>
</evidence>
<dbReference type="InterPro" id="IPR036163">
    <property type="entry name" value="HMA_dom_sf"/>
</dbReference>
<evidence type="ECO:0000256" key="10">
    <source>
        <dbReference type="ARBA" id="ARBA00022914"/>
    </source>
</evidence>
<feature type="domain" description="HMA" evidence="18">
    <location>
        <begin position="3"/>
        <end position="68"/>
    </location>
</feature>
<dbReference type="SUPFAM" id="SSF51905">
    <property type="entry name" value="FAD/NAD(P)-binding domain"/>
    <property type="match status" value="1"/>
</dbReference>
<keyword evidence="9 16" id="KW-0521">NADP</keyword>
<dbReference type="InterPro" id="IPR004099">
    <property type="entry name" value="Pyr_nucl-diS_OxRdtase_dimer"/>
</dbReference>
<dbReference type="InterPro" id="IPR023753">
    <property type="entry name" value="FAD/NAD-binding_dom"/>
</dbReference>
<evidence type="ECO:0000256" key="5">
    <source>
        <dbReference type="ARBA" id="ARBA00022466"/>
    </source>
</evidence>
<comment type="similarity">
    <text evidence="1 16 17">Belongs to the class-I pyridine nucleotide-disulfide oxidoreductase family.</text>
</comment>
<dbReference type="PROSITE" id="PS01047">
    <property type="entry name" value="HMA_1"/>
    <property type="match status" value="1"/>
</dbReference>
<dbReference type="InterPro" id="IPR017969">
    <property type="entry name" value="Heavy-metal-associated_CS"/>
</dbReference>
<keyword evidence="13" id="KW-0676">Redox-active center</keyword>
<evidence type="ECO:0000256" key="14">
    <source>
        <dbReference type="ARBA" id="ARBA00031725"/>
    </source>
</evidence>
<dbReference type="InterPro" id="IPR001100">
    <property type="entry name" value="Pyr_nuc-diS_OxRdtase"/>
</dbReference>
<keyword evidence="8 16" id="KW-0274">FAD</keyword>
<keyword evidence="6 16" id="KW-0285">Flavoprotein</keyword>
<dbReference type="GO" id="GO:0016152">
    <property type="term" value="F:mercury (II) reductase (NADP+) activity"/>
    <property type="evidence" value="ECO:0007669"/>
    <property type="project" value="UniProtKB-EC"/>
</dbReference>
<evidence type="ECO:0000256" key="13">
    <source>
        <dbReference type="ARBA" id="ARBA00023284"/>
    </source>
</evidence>
<gene>
    <name evidence="17 19" type="primary">merA</name>
    <name evidence="19" type="ORF">GPA22_12700</name>
</gene>
<dbReference type="PANTHER" id="PTHR43014:SF2">
    <property type="entry name" value="MERCURIC REDUCTASE"/>
    <property type="match status" value="1"/>
</dbReference>
<proteinExistence type="inferred from homology"/>
<dbReference type="InterPro" id="IPR036188">
    <property type="entry name" value="FAD/NAD-bd_sf"/>
</dbReference>
<evidence type="ECO:0000256" key="3">
    <source>
        <dbReference type="ARBA" id="ARBA00012661"/>
    </source>
</evidence>
<keyword evidence="10 16" id="KW-0476">Mercury</keyword>
<comment type="catalytic activity">
    <reaction evidence="15 16 17">
        <text>Hg + NADP(+) + H(+) = Hg(2+) + NADPH</text>
        <dbReference type="Rhea" id="RHEA:23856"/>
        <dbReference type="ChEBI" id="CHEBI:15378"/>
        <dbReference type="ChEBI" id="CHEBI:16170"/>
        <dbReference type="ChEBI" id="CHEBI:16793"/>
        <dbReference type="ChEBI" id="CHEBI:57783"/>
        <dbReference type="ChEBI" id="CHEBI:58349"/>
        <dbReference type="EC" id="1.16.1.1"/>
    </reaction>
</comment>
<dbReference type="Pfam" id="PF02852">
    <property type="entry name" value="Pyr_redox_dim"/>
    <property type="match status" value="1"/>
</dbReference>
<dbReference type="InterPro" id="IPR006121">
    <property type="entry name" value="HMA_dom"/>
</dbReference>
<sequence length="558" mass="57882">MTQAIALSISGMTCASCAGHVKTVLEQVRGVRVAEVSYPGGRADIRAEDGVTVEVLTAAVAGLGYGARGIGAPAGAVGESSREFGAGAQRGGEHPLHVAVIGSGGAAMAAALKAVERGARVTLIERGTIGGTCVNVGCVPSKIMIRAAHIAHLRRESPFDAGISAASPVILRERLLAQQQGRVDELRHAKYERILDGNPAITVLHGAARFRDGHSLAVRLNAGGECAVTFDRCFIATGASPAIPPIPGLKETPYWTSTEALASDTIPERLVVVGASVVAVELAQAFARLGSRVTVLARSTLLRSEDPAVGETLTAAFRSEGIEVLEHTQASCVDYRNHEFVLATGQGQLVADKLLVATGRSPNTRGLNCEAAGVALDAQGAILIDAGMRTSAPHIYAAGDCTDQPQFVYVAAAAGTRAAVNMTGGEARLDLSAMPAVVFTDPQIATVGLSEAEARAKGVKTGSRSLSLDNVPRALANFDTRGFIKLVIEESSRRLIGVQAVAPEAGELIQTAALAIRAGMTVEELADQLFPYLTMVEGLKLAAQTFRKDVTQLSCCAG</sequence>
<evidence type="ECO:0000256" key="7">
    <source>
        <dbReference type="ARBA" id="ARBA00022723"/>
    </source>
</evidence>
<evidence type="ECO:0000256" key="12">
    <source>
        <dbReference type="ARBA" id="ARBA00023157"/>
    </source>
</evidence>
<comment type="subunit">
    <text evidence="2 16 17">Homodimer.</text>
</comment>
<dbReference type="SUPFAM" id="SSF55424">
    <property type="entry name" value="FAD/NAD-linked reductases, dimerisation (C-terminal) domain"/>
    <property type="match status" value="1"/>
</dbReference>
<dbReference type="Pfam" id="PF07992">
    <property type="entry name" value="Pyr_redox_2"/>
    <property type="match status" value="1"/>
</dbReference>
<evidence type="ECO:0000313" key="19">
    <source>
        <dbReference type="EMBL" id="NMG44585.1"/>
    </source>
</evidence>
<dbReference type="NCBIfam" id="NF010311">
    <property type="entry name" value="PRK13748.1"/>
    <property type="match status" value="1"/>
</dbReference>
<dbReference type="InterPro" id="IPR016156">
    <property type="entry name" value="FAD/NAD-linked_Rdtase_dimer_sf"/>
</dbReference>
<evidence type="ECO:0000256" key="1">
    <source>
        <dbReference type="ARBA" id="ARBA00007532"/>
    </source>
</evidence>
<dbReference type="PROSITE" id="PS00076">
    <property type="entry name" value="PYRIDINE_REDOX_1"/>
    <property type="match status" value="1"/>
</dbReference>
<dbReference type="Pfam" id="PF00403">
    <property type="entry name" value="HMA"/>
    <property type="match status" value="1"/>
</dbReference>
<keyword evidence="20" id="KW-1185">Reference proteome</keyword>
<dbReference type="InterPro" id="IPR021179">
    <property type="entry name" value="Mercury_reductase_MerA"/>
</dbReference>
<dbReference type="EMBL" id="WTVN01000018">
    <property type="protein sequence ID" value="NMG44585.1"/>
    <property type="molecule type" value="Genomic_DNA"/>
</dbReference>
<keyword evidence="12" id="KW-1015">Disulfide bond</keyword>
<keyword evidence="7 16" id="KW-0479">Metal-binding</keyword>
<dbReference type="Gene3D" id="3.30.390.30">
    <property type="match status" value="1"/>
</dbReference>
<accession>A0ABX1Q246</accession>
<comment type="cofactor">
    <cofactor evidence="16 17">
        <name>FAD</name>
        <dbReference type="ChEBI" id="CHEBI:57692"/>
    </cofactor>
    <text evidence="16 17">Binds 1 FAD per subunit.</text>
</comment>
<dbReference type="PRINTS" id="PR00945">
    <property type="entry name" value="HGRDTASE"/>
</dbReference>
<dbReference type="Gene3D" id="3.30.70.100">
    <property type="match status" value="1"/>
</dbReference>
<dbReference type="PIRSF" id="PIRSF000350">
    <property type="entry name" value="Mercury_reductase_MerA"/>
    <property type="match status" value="1"/>
</dbReference>
<dbReference type="CDD" id="cd00371">
    <property type="entry name" value="HMA"/>
    <property type="match status" value="1"/>
</dbReference>
<keyword evidence="5 16" id="KW-0475">Mercuric resistance</keyword>
<name>A0ABX1Q246_9RHOO</name>